<evidence type="ECO:0000313" key="3">
    <source>
        <dbReference type="Proteomes" id="UP000228945"/>
    </source>
</evidence>
<protein>
    <recommendedName>
        <fullName evidence="4">RHS repeat protein</fullName>
    </recommendedName>
</protein>
<dbReference type="RefSeq" id="WP_099623287.1">
    <property type="nucleotide sequence ID" value="NZ_CP024201.1"/>
</dbReference>
<keyword evidence="3" id="KW-1185">Reference proteome</keyword>
<dbReference type="Pfam" id="PF05593">
    <property type="entry name" value="RHS_repeat"/>
    <property type="match status" value="1"/>
</dbReference>
<evidence type="ECO:0008006" key="4">
    <source>
        <dbReference type="Google" id="ProtNLM"/>
    </source>
</evidence>
<dbReference type="EMBL" id="CP024201">
    <property type="protein sequence ID" value="ATQ44039.1"/>
    <property type="molecule type" value="Genomic_DNA"/>
</dbReference>
<proteinExistence type="predicted"/>
<gene>
    <name evidence="2" type="ORF">CSW64_17415</name>
</gene>
<evidence type="ECO:0000313" key="2">
    <source>
        <dbReference type="EMBL" id="ATQ44039.1"/>
    </source>
</evidence>
<feature type="chain" id="PRO_5013770147" description="RHS repeat protein" evidence="1">
    <location>
        <begin position="28"/>
        <end position="75"/>
    </location>
</feature>
<dbReference type="OrthoDB" id="7193410at2"/>
<evidence type="ECO:0000256" key="1">
    <source>
        <dbReference type="SAM" id="SignalP"/>
    </source>
</evidence>
<dbReference type="KEGG" id="cmb:CSW64_17415"/>
<accession>A0A2D2B1B8</accession>
<reference evidence="2 3" key="1">
    <citation type="submission" date="2017-10" db="EMBL/GenBank/DDBJ databases">
        <title>Genome sequence of Caulobacter mirabilis FWC38.</title>
        <authorList>
            <person name="Fiebig A."/>
            <person name="Crosson S."/>
        </authorList>
    </citation>
    <scope>NUCLEOTIDE SEQUENCE [LARGE SCALE GENOMIC DNA]</scope>
    <source>
        <strain evidence="2 3">FWC 38</strain>
    </source>
</reference>
<dbReference type="Proteomes" id="UP000228945">
    <property type="component" value="Chromosome"/>
</dbReference>
<dbReference type="Gene3D" id="2.180.10.10">
    <property type="entry name" value="RHS repeat-associated core"/>
    <property type="match status" value="1"/>
</dbReference>
<name>A0A2D2B1B8_9CAUL</name>
<sequence>MSRTLRTFALATALAAPAIYLPHPAHANVQYVYDSAGRLWKAIYSNGIVIEYRYDAAGNRTQIITYPGTPTPPPG</sequence>
<keyword evidence="1" id="KW-0732">Signal</keyword>
<organism evidence="2 3">
    <name type="scientific">Caulobacter mirabilis</name>
    <dbReference type="NCBI Taxonomy" id="69666"/>
    <lineage>
        <taxon>Bacteria</taxon>
        <taxon>Pseudomonadati</taxon>
        <taxon>Pseudomonadota</taxon>
        <taxon>Alphaproteobacteria</taxon>
        <taxon>Caulobacterales</taxon>
        <taxon>Caulobacteraceae</taxon>
        <taxon>Caulobacter</taxon>
    </lineage>
</organism>
<feature type="signal peptide" evidence="1">
    <location>
        <begin position="1"/>
        <end position="27"/>
    </location>
</feature>
<dbReference type="AlphaFoldDB" id="A0A2D2B1B8"/>
<dbReference type="InterPro" id="IPR031325">
    <property type="entry name" value="RHS_repeat"/>
</dbReference>